<dbReference type="Ensembl" id="ENSNFUT00015033168.1">
    <property type="protein sequence ID" value="ENSNFUP00015031737.1"/>
    <property type="gene ID" value="ENSNFUG00015015539.1"/>
</dbReference>
<keyword evidence="2" id="KW-1185">Reference proteome</keyword>
<dbReference type="PANTHER" id="PTHR38564">
    <property type="entry name" value="SI:CH73-250A16.5-RELATED"/>
    <property type="match status" value="1"/>
</dbReference>
<dbReference type="AlphaFoldDB" id="A0A8C6MBC8"/>
<dbReference type="PANTHER" id="PTHR38564:SF2">
    <property type="entry name" value="WU:FC46H12 PRECURSOR"/>
    <property type="match status" value="1"/>
</dbReference>
<accession>A0A8C6MBC8</accession>
<evidence type="ECO:0000313" key="2">
    <source>
        <dbReference type="Proteomes" id="UP000694548"/>
    </source>
</evidence>
<reference evidence="1" key="2">
    <citation type="submission" date="2025-09" db="UniProtKB">
        <authorList>
            <consortium name="Ensembl"/>
        </authorList>
    </citation>
    <scope>IDENTIFICATION</scope>
</reference>
<proteinExistence type="predicted"/>
<evidence type="ECO:0000313" key="1">
    <source>
        <dbReference type="Ensembl" id="ENSNFUP00015031737.1"/>
    </source>
</evidence>
<reference evidence="1" key="1">
    <citation type="submission" date="2025-08" db="UniProtKB">
        <authorList>
            <consortium name="Ensembl"/>
        </authorList>
    </citation>
    <scope>IDENTIFICATION</scope>
</reference>
<name>A0A8C6MBC8_NOTFU</name>
<protein>
    <submittedName>
        <fullName evidence="1">Uncharacterized protein</fullName>
    </submittedName>
</protein>
<dbReference type="GeneTree" id="ENSGT01140000285927"/>
<dbReference type="Proteomes" id="UP000694548">
    <property type="component" value="Unassembled WGS sequence"/>
</dbReference>
<sequence length="106" mass="11990">MLSCSGSWRYFGIPCQLVSEALVSQINQWRTLSSCTTGGQRCLYKLQSASVHFIAAKHKSPVQGYEDVITLRLVSRNFFSCCHVSVSLKSSVVKWFLENEKAKYFS</sequence>
<organism evidence="1 2">
    <name type="scientific">Nothobranchius furzeri</name>
    <name type="common">Turquoise killifish</name>
    <dbReference type="NCBI Taxonomy" id="105023"/>
    <lineage>
        <taxon>Eukaryota</taxon>
        <taxon>Metazoa</taxon>
        <taxon>Chordata</taxon>
        <taxon>Craniata</taxon>
        <taxon>Vertebrata</taxon>
        <taxon>Euteleostomi</taxon>
        <taxon>Actinopterygii</taxon>
        <taxon>Neopterygii</taxon>
        <taxon>Teleostei</taxon>
        <taxon>Neoteleostei</taxon>
        <taxon>Acanthomorphata</taxon>
        <taxon>Ovalentaria</taxon>
        <taxon>Atherinomorphae</taxon>
        <taxon>Cyprinodontiformes</taxon>
        <taxon>Nothobranchiidae</taxon>
        <taxon>Nothobranchius</taxon>
    </lineage>
</organism>